<organism evidence="12 13">
    <name type="scientific">Candidatus Dojkabacteria bacterium</name>
    <dbReference type="NCBI Taxonomy" id="2099670"/>
    <lineage>
        <taxon>Bacteria</taxon>
        <taxon>Candidatus Dojkabacteria</taxon>
    </lineage>
</organism>
<comment type="subcellular location">
    <subcellularLocation>
        <location evidence="1">Cytoplasm</location>
    </subcellularLocation>
</comment>
<comment type="caution">
    <text evidence="12">The sequence shown here is derived from an EMBL/GenBank/DDBJ whole genome shotgun (WGS) entry which is preliminary data.</text>
</comment>
<dbReference type="PANTHER" id="PTHR11579:SF0">
    <property type="entry name" value="PROTEIN-L-ISOASPARTATE(D-ASPARTATE) O-METHYLTRANSFERASE"/>
    <property type="match status" value="1"/>
</dbReference>
<name>A0A955KZT7_9BACT</name>
<evidence type="ECO:0000256" key="9">
    <source>
        <dbReference type="ARBA" id="ARBA00030757"/>
    </source>
</evidence>
<evidence type="ECO:0000256" key="4">
    <source>
        <dbReference type="ARBA" id="ARBA00013346"/>
    </source>
</evidence>
<dbReference type="AlphaFoldDB" id="A0A955KZT7"/>
<dbReference type="InterPro" id="IPR029063">
    <property type="entry name" value="SAM-dependent_MTases_sf"/>
</dbReference>
<comment type="similarity">
    <text evidence="2">Belongs to the methyltransferase superfamily. L-isoaspartyl/D-aspartyl protein methyltransferase family.</text>
</comment>
<dbReference type="GO" id="GO:0032259">
    <property type="term" value="P:methylation"/>
    <property type="evidence" value="ECO:0007669"/>
    <property type="project" value="UniProtKB-KW"/>
</dbReference>
<proteinExistence type="inferred from homology"/>
<evidence type="ECO:0000313" key="13">
    <source>
        <dbReference type="Proteomes" id="UP000745577"/>
    </source>
</evidence>
<protein>
    <recommendedName>
        <fullName evidence="4">Protein-L-isoaspartate O-methyltransferase</fullName>
        <ecNumber evidence="3">2.1.1.77</ecNumber>
    </recommendedName>
    <alternativeName>
        <fullName evidence="11">L-isoaspartyl protein carboxyl methyltransferase</fullName>
    </alternativeName>
    <alternativeName>
        <fullName evidence="9">Protein L-isoaspartyl methyltransferase</fullName>
    </alternativeName>
    <alternativeName>
        <fullName evidence="10">Protein-beta-aspartate methyltransferase</fullName>
    </alternativeName>
</protein>
<gene>
    <name evidence="12" type="ORF">KC675_03520</name>
</gene>
<dbReference type="InterPro" id="IPR000682">
    <property type="entry name" value="PCMT"/>
</dbReference>
<dbReference type="EC" id="2.1.1.77" evidence="3"/>
<evidence type="ECO:0000256" key="6">
    <source>
        <dbReference type="ARBA" id="ARBA00022603"/>
    </source>
</evidence>
<sequence>MNDIDSFGGSGVFSWTHKYLNQVLTTGQYPVVKNPLLKKALLKIQREDFVPAVAKDKAFQDIDVLIEDGTILNKPTLICEMLELLDIKESGKYLDIGTGSGWLASLIAEAVGPKGVVYTMERIESIARKAVQNIRKYPELVNLFVIFRDGSNGLPEYAPYDGIHMSVAMSQIPVVIKSQLAIGGRMVIPTLQNDIRLIVRVSQNEFRESVHQGYYFDPIKEGIVVSKK</sequence>
<reference evidence="12" key="1">
    <citation type="submission" date="2020-04" db="EMBL/GenBank/DDBJ databases">
        <authorList>
            <person name="Zhang T."/>
        </authorList>
    </citation>
    <scope>NUCLEOTIDE SEQUENCE</scope>
    <source>
        <strain evidence="12">HKST-UBA15</strain>
    </source>
</reference>
<dbReference type="CDD" id="cd02440">
    <property type="entry name" value="AdoMet_MTases"/>
    <property type="match status" value="1"/>
</dbReference>
<dbReference type="Proteomes" id="UP000745577">
    <property type="component" value="Unassembled WGS sequence"/>
</dbReference>
<evidence type="ECO:0000256" key="11">
    <source>
        <dbReference type="ARBA" id="ARBA00031350"/>
    </source>
</evidence>
<dbReference type="Pfam" id="PF01135">
    <property type="entry name" value="PCMT"/>
    <property type="match status" value="1"/>
</dbReference>
<evidence type="ECO:0000256" key="5">
    <source>
        <dbReference type="ARBA" id="ARBA00022490"/>
    </source>
</evidence>
<dbReference type="EMBL" id="JAGQLL010000041">
    <property type="protein sequence ID" value="MCA9380222.1"/>
    <property type="molecule type" value="Genomic_DNA"/>
</dbReference>
<evidence type="ECO:0000256" key="1">
    <source>
        <dbReference type="ARBA" id="ARBA00004496"/>
    </source>
</evidence>
<dbReference type="SUPFAM" id="SSF53335">
    <property type="entry name" value="S-adenosyl-L-methionine-dependent methyltransferases"/>
    <property type="match status" value="1"/>
</dbReference>
<dbReference type="GO" id="GO:0004719">
    <property type="term" value="F:protein-L-isoaspartate (D-aspartate) O-methyltransferase activity"/>
    <property type="evidence" value="ECO:0007669"/>
    <property type="project" value="UniProtKB-EC"/>
</dbReference>
<dbReference type="Gene3D" id="3.40.50.150">
    <property type="entry name" value="Vaccinia Virus protein VP39"/>
    <property type="match status" value="1"/>
</dbReference>
<evidence type="ECO:0000256" key="10">
    <source>
        <dbReference type="ARBA" id="ARBA00031323"/>
    </source>
</evidence>
<keyword evidence="6" id="KW-0489">Methyltransferase</keyword>
<dbReference type="GO" id="GO:0005737">
    <property type="term" value="C:cytoplasm"/>
    <property type="evidence" value="ECO:0007669"/>
    <property type="project" value="UniProtKB-SubCell"/>
</dbReference>
<accession>A0A955KZT7</accession>
<dbReference type="PANTHER" id="PTHR11579">
    <property type="entry name" value="PROTEIN-L-ISOASPARTATE O-METHYLTRANSFERASE"/>
    <property type="match status" value="1"/>
</dbReference>
<keyword evidence="8" id="KW-0949">S-adenosyl-L-methionine</keyword>
<keyword evidence="7" id="KW-0808">Transferase</keyword>
<evidence type="ECO:0000256" key="8">
    <source>
        <dbReference type="ARBA" id="ARBA00022691"/>
    </source>
</evidence>
<keyword evidence="5" id="KW-0963">Cytoplasm</keyword>
<evidence type="ECO:0000256" key="2">
    <source>
        <dbReference type="ARBA" id="ARBA00005369"/>
    </source>
</evidence>
<evidence type="ECO:0000256" key="3">
    <source>
        <dbReference type="ARBA" id="ARBA00011890"/>
    </source>
</evidence>
<reference evidence="12" key="2">
    <citation type="journal article" date="2021" name="Microbiome">
        <title>Successional dynamics and alternative stable states in a saline activated sludge microbial community over 9 years.</title>
        <authorList>
            <person name="Wang Y."/>
            <person name="Ye J."/>
            <person name="Ju F."/>
            <person name="Liu L."/>
            <person name="Boyd J.A."/>
            <person name="Deng Y."/>
            <person name="Parks D.H."/>
            <person name="Jiang X."/>
            <person name="Yin X."/>
            <person name="Woodcroft B.J."/>
            <person name="Tyson G.W."/>
            <person name="Hugenholtz P."/>
            <person name="Polz M.F."/>
            <person name="Zhang T."/>
        </authorList>
    </citation>
    <scope>NUCLEOTIDE SEQUENCE</scope>
    <source>
        <strain evidence="12">HKST-UBA15</strain>
    </source>
</reference>
<evidence type="ECO:0000313" key="12">
    <source>
        <dbReference type="EMBL" id="MCA9380222.1"/>
    </source>
</evidence>
<evidence type="ECO:0000256" key="7">
    <source>
        <dbReference type="ARBA" id="ARBA00022679"/>
    </source>
</evidence>